<feature type="compositionally biased region" description="Basic residues" evidence="1">
    <location>
        <begin position="107"/>
        <end position="119"/>
    </location>
</feature>
<organism evidence="2 3">
    <name type="scientific">Marmota monax</name>
    <name type="common">Woodchuck</name>
    <dbReference type="NCBI Taxonomy" id="9995"/>
    <lineage>
        <taxon>Eukaryota</taxon>
        <taxon>Metazoa</taxon>
        <taxon>Chordata</taxon>
        <taxon>Craniata</taxon>
        <taxon>Vertebrata</taxon>
        <taxon>Euteleostomi</taxon>
        <taxon>Mammalia</taxon>
        <taxon>Eutheria</taxon>
        <taxon>Euarchontoglires</taxon>
        <taxon>Glires</taxon>
        <taxon>Rodentia</taxon>
        <taxon>Sciuromorpha</taxon>
        <taxon>Sciuridae</taxon>
        <taxon>Xerinae</taxon>
        <taxon>Marmotini</taxon>
        <taxon>Marmota</taxon>
    </lineage>
</organism>
<dbReference type="AlphaFoldDB" id="A0A5E4B6U6"/>
<feature type="region of interest" description="Disordered" evidence="1">
    <location>
        <begin position="1"/>
        <end position="57"/>
    </location>
</feature>
<proteinExistence type="predicted"/>
<gene>
    <name evidence="2" type="ORF">MONAX_5E003089</name>
</gene>
<protein>
    <submittedName>
        <fullName evidence="2">Uncharacterized protein</fullName>
    </submittedName>
</protein>
<comment type="caution">
    <text evidence="2">The sequence shown here is derived from an EMBL/GenBank/DDBJ whole genome shotgun (WGS) entry which is preliminary data.</text>
</comment>
<feature type="region of interest" description="Disordered" evidence="1">
    <location>
        <begin position="98"/>
        <end position="127"/>
    </location>
</feature>
<feature type="region of interest" description="Disordered" evidence="1">
    <location>
        <begin position="143"/>
        <end position="203"/>
    </location>
</feature>
<accession>A0A5E4B6U6</accession>
<name>A0A5E4B6U6_MARMO</name>
<dbReference type="EMBL" id="CABDUW010000281">
    <property type="protein sequence ID" value="VTJ64790.1"/>
    <property type="molecule type" value="Genomic_DNA"/>
</dbReference>
<feature type="compositionally biased region" description="Low complexity" evidence="1">
    <location>
        <begin position="152"/>
        <end position="161"/>
    </location>
</feature>
<feature type="compositionally biased region" description="Low complexity" evidence="1">
    <location>
        <begin position="44"/>
        <end position="53"/>
    </location>
</feature>
<evidence type="ECO:0000313" key="3">
    <source>
        <dbReference type="Proteomes" id="UP000335636"/>
    </source>
</evidence>
<feature type="compositionally biased region" description="Pro residues" evidence="1">
    <location>
        <begin position="163"/>
        <end position="177"/>
    </location>
</feature>
<reference evidence="2" key="1">
    <citation type="submission" date="2019-04" db="EMBL/GenBank/DDBJ databases">
        <authorList>
            <person name="Alioto T."/>
            <person name="Alioto T."/>
        </authorList>
    </citation>
    <scope>NUCLEOTIDE SEQUENCE [LARGE SCALE GENOMIC DNA]</scope>
</reference>
<dbReference type="Proteomes" id="UP000335636">
    <property type="component" value="Unassembled WGS sequence"/>
</dbReference>
<evidence type="ECO:0000313" key="2">
    <source>
        <dbReference type="EMBL" id="VTJ64790.1"/>
    </source>
</evidence>
<feature type="compositionally biased region" description="Gly residues" evidence="1">
    <location>
        <begin position="12"/>
        <end position="26"/>
    </location>
</feature>
<keyword evidence="3" id="KW-1185">Reference proteome</keyword>
<evidence type="ECO:0000256" key="1">
    <source>
        <dbReference type="SAM" id="MobiDB-lite"/>
    </source>
</evidence>
<sequence length="244" mass="24714">MTLPPPPASLGSSGGTAAGTSAGGGSSSIWAQQSTQKPEEGAEARSSGASSGGCYCPTLSAQGTRARRFGEGRGGCGAETRPRLGLYLDALCSGGAGLRSAEAAPGLRRRGRTVGRRARRGQDVLSHAAPAAQLALLRERSLPLSPEPDTDSSGAPSLRGSPRPRPTPSTPRSPPAGVPSLSSCTRSGTERCIPSPEAGGKEGTWGGLSLCLGQDSHLSCCKECLAAPAEMPPLNNFHCQTAKL</sequence>